<evidence type="ECO:0000256" key="1">
    <source>
        <dbReference type="ARBA" id="ARBA00004236"/>
    </source>
</evidence>
<name>A0A9X3RA42_9BACI</name>
<dbReference type="Pfam" id="PF04347">
    <property type="entry name" value="FliO"/>
    <property type="match status" value="1"/>
</dbReference>
<keyword evidence="4 6" id="KW-1133">Transmembrane helix</keyword>
<evidence type="ECO:0000313" key="9">
    <source>
        <dbReference type="Proteomes" id="UP001152172"/>
    </source>
</evidence>
<dbReference type="EMBL" id="JAMKBI010000003">
    <property type="protein sequence ID" value="MCZ8532772.1"/>
    <property type="molecule type" value="Genomic_DNA"/>
</dbReference>
<keyword evidence="5 6" id="KW-0472">Membrane</keyword>
<proteinExistence type="predicted"/>
<keyword evidence="3 6" id="KW-0812">Transmembrane</keyword>
<organism evidence="8 9">
    <name type="scientific">Psychrobacillus psychrodurans</name>
    <dbReference type="NCBI Taxonomy" id="126157"/>
    <lineage>
        <taxon>Bacteria</taxon>
        <taxon>Bacillati</taxon>
        <taxon>Bacillota</taxon>
        <taxon>Bacilli</taxon>
        <taxon>Bacillales</taxon>
        <taxon>Bacillaceae</taxon>
        <taxon>Psychrobacillus</taxon>
    </lineage>
</organism>
<keyword evidence="8" id="KW-0966">Cell projection</keyword>
<reference evidence="8" key="1">
    <citation type="submission" date="2022-05" db="EMBL/GenBank/DDBJ databases">
        <authorList>
            <person name="Colautti A."/>
            <person name="Iacumin L."/>
        </authorList>
    </citation>
    <scope>NUCLEOTIDE SEQUENCE</scope>
    <source>
        <strain evidence="8">DSM 30747</strain>
    </source>
</reference>
<dbReference type="Proteomes" id="UP001152172">
    <property type="component" value="Unassembled WGS sequence"/>
</dbReference>
<keyword evidence="2" id="KW-1003">Cell membrane</keyword>
<keyword evidence="7" id="KW-0732">Signal</keyword>
<evidence type="ECO:0000256" key="4">
    <source>
        <dbReference type="ARBA" id="ARBA00022989"/>
    </source>
</evidence>
<evidence type="ECO:0000256" key="5">
    <source>
        <dbReference type="ARBA" id="ARBA00023136"/>
    </source>
</evidence>
<comment type="subcellular location">
    <subcellularLocation>
        <location evidence="1">Cell membrane</location>
    </subcellularLocation>
</comment>
<evidence type="ECO:0000313" key="8">
    <source>
        <dbReference type="EMBL" id="MCZ8532772.1"/>
    </source>
</evidence>
<protein>
    <submittedName>
        <fullName evidence="8">Flagellar biosynthetic protein FliO</fullName>
    </submittedName>
</protein>
<feature type="transmembrane region" description="Helical" evidence="6">
    <location>
        <begin position="76"/>
        <end position="94"/>
    </location>
</feature>
<accession>A0A9X3RA42</accession>
<keyword evidence="9" id="KW-1185">Reference proteome</keyword>
<evidence type="ECO:0000256" key="2">
    <source>
        <dbReference type="ARBA" id="ARBA00022475"/>
    </source>
</evidence>
<evidence type="ECO:0000256" key="3">
    <source>
        <dbReference type="ARBA" id="ARBA00022692"/>
    </source>
</evidence>
<keyword evidence="8" id="KW-0282">Flagellum</keyword>
<dbReference type="InterPro" id="IPR022781">
    <property type="entry name" value="Flagellar_biosynth_FliO"/>
</dbReference>
<dbReference type="GO" id="GO:0016020">
    <property type="term" value="C:membrane"/>
    <property type="evidence" value="ECO:0007669"/>
    <property type="project" value="InterPro"/>
</dbReference>
<keyword evidence="8" id="KW-0969">Cilium</keyword>
<feature type="chain" id="PRO_5040775819" evidence="7">
    <location>
        <begin position="22"/>
        <end position="229"/>
    </location>
</feature>
<feature type="signal peptide" evidence="7">
    <location>
        <begin position="1"/>
        <end position="21"/>
    </location>
</feature>
<comment type="caution">
    <text evidence="8">The sequence shown here is derived from an EMBL/GenBank/DDBJ whole genome shotgun (WGS) entry which is preliminary data.</text>
</comment>
<gene>
    <name evidence="8" type="ORF">M9R61_05340</name>
</gene>
<sequence>MMRKFPLFLSVLLLLTFGTQLDVKAELDSNKSIEEYYKDLNKDQNNEKESEANIEETPETTVEPVSAGVSVTAWDYIKMVFALLFVIALLYGLLRFVNSRNKTFQTNQLIHNLGGVGVGQGKSLQLMQVGNSIFLVGIGDDITLLKEITNPVEIENLTKIYEEKVDIGKNIPYISELIGRLRDKGTSKTKTETKKPSFDETFQKRLQEIQKDRSNVLKDWKTKERDNNE</sequence>
<dbReference type="AlphaFoldDB" id="A0A9X3RA42"/>
<dbReference type="GO" id="GO:0044781">
    <property type="term" value="P:bacterial-type flagellum organization"/>
    <property type="evidence" value="ECO:0007669"/>
    <property type="project" value="InterPro"/>
</dbReference>
<evidence type="ECO:0000256" key="6">
    <source>
        <dbReference type="SAM" id="Phobius"/>
    </source>
</evidence>
<evidence type="ECO:0000256" key="7">
    <source>
        <dbReference type="SAM" id="SignalP"/>
    </source>
</evidence>